<organism evidence="2 3">
    <name type="scientific">Mycena sanguinolenta</name>
    <dbReference type="NCBI Taxonomy" id="230812"/>
    <lineage>
        <taxon>Eukaryota</taxon>
        <taxon>Fungi</taxon>
        <taxon>Dikarya</taxon>
        <taxon>Basidiomycota</taxon>
        <taxon>Agaricomycotina</taxon>
        <taxon>Agaricomycetes</taxon>
        <taxon>Agaricomycetidae</taxon>
        <taxon>Agaricales</taxon>
        <taxon>Marasmiineae</taxon>
        <taxon>Mycenaceae</taxon>
        <taxon>Mycena</taxon>
    </lineage>
</organism>
<comment type="caution">
    <text evidence="2">The sequence shown here is derived from an EMBL/GenBank/DDBJ whole genome shotgun (WGS) entry which is preliminary data.</text>
</comment>
<feature type="signal peptide" evidence="1">
    <location>
        <begin position="1"/>
        <end position="19"/>
    </location>
</feature>
<keyword evidence="1" id="KW-0732">Signal</keyword>
<keyword evidence="3" id="KW-1185">Reference proteome</keyword>
<dbReference type="EMBL" id="JACAZH010000035">
    <property type="protein sequence ID" value="KAF7337188.1"/>
    <property type="molecule type" value="Genomic_DNA"/>
</dbReference>
<sequence>MIPSSIIVLLASFTTATWAAVNGPCSSGPGICISTSSCSAGGGVSTSGLCPSDPEDIKCCTKAPCASVSLGGGRCQFTSTCTGNHYTLPGLCPGAMERSRVHWARGFPFAEQG</sequence>
<dbReference type="Proteomes" id="UP000623467">
    <property type="component" value="Unassembled WGS sequence"/>
</dbReference>
<gene>
    <name evidence="2" type="ORF">MSAN_02271000</name>
</gene>
<accession>A0A8H6X9M1</accession>
<evidence type="ECO:0000313" key="2">
    <source>
        <dbReference type="EMBL" id="KAF7337188.1"/>
    </source>
</evidence>
<reference evidence="2" key="1">
    <citation type="submission" date="2020-05" db="EMBL/GenBank/DDBJ databases">
        <title>Mycena genomes resolve the evolution of fungal bioluminescence.</title>
        <authorList>
            <person name="Tsai I.J."/>
        </authorList>
    </citation>
    <scope>NUCLEOTIDE SEQUENCE</scope>
    <source>
        <strain evidence="2">160909Yilan</strain>
    </source>
</reference>
<proteinExistence type="predicted"/>
<protein>
    <submittedName>
        <fullName evidence="2">Lysozyme</fullName>
    </submittedName>
</protein>
<dbReference type="OrthoDB" id="2825031at2759"/>
<dbReference type="AlphaFoldDB" id="A0A8H6X9M1"/>
<evidence type="ECO:0000256" key="1">
    <source>
        <dbReference type="SAM" id="SignalP"/>
    </source>
</evidence>
<feature type="chain" id="PRO_5034257579" evidence="1">
    <location>
        <begin position="20"/>
        <end position="113"/>
    </location>
</feature>
<evidence type="ECO:0000313" key="3">
    <source>
        <dbReference type="Proteomes" id="UP000623467"/>
    </source>
</evidence>
<name>A0A8H6X9M1_9AGAR</name>